<gene>
    <name evidence="1" type="ORF">GNH96_13010</name>
</gene>
<dbReference type="EMBL" id="CP046565">
    <property type="protein sequence ID" value="QJD30794.1"/>
    <property type="molecule type" value="Genomic_DNA"/>
</dbReference>
<proteinExistence type="predicted"/>
<evidence type="ECO:0000313" key="2">
    <source>
        <dbReference type="Proteomes" id="UP000503004"/>
    </source>
</evidence>
<keyword evidence="2" id="KW-1185">Reference proteome</keyword>
<dbReference type="Proteomes" id="UP000503004">
    <property type="component" value="Chromosome"/>
</dbReference>
<evidence type="ECO:0008006" key="3">
    <source>
        <dbReference type="Google" id="ProtNLM"/>
    </source>
</evidence>
<dbReference type="RefSeq" id="WP_169604069.1">
    <property type="nucleotide sequence ID" value="NZ_CP046565.1"/>
</dbReference>
<protein>
    <recommendedName>
        <fullName evidence="3">Transposase</fullName>
    </recommendedName>
</protein>
<reference evidence="2" key="1">
    <citation type="submission" date="2019-12" db="EMBL/GenBank/DDBJ databases">
        <authorList>
            <person name="Awala S.I."/>
            <person name="Rhee S.K."/>
        </authorList>
    </citation>
    <scope>NUCLEOTIDE SEQUENCE [LARGE SCALE GENOMIC DNA]</scope>
    <source>
        <strain evidence="2">IM1</strain>
    </source>
</reference>
<sequence length="76" mass="8571">MAHLIRGHGAIENRLHHVLDVSLGEDSSRIRKNPGVFALLRHFALNLLRHKGQTPIRSALYDNAISLHRLLAYEGI</sequence>
<organism evidence="1 2">
    <name type="scientific">Methylococcus geothermalis</name>
    <dbReference type="NCBI Taxonomy" id="2681310"/>
    <lineage>
        <taxon>Bacteria</taxon>
        <taxon>Pseudomonadati</taxon>
        <taxon>Pseudomonadota</taxon>
        <taxon>Gammaproteobacteria</taxon>
        <taxon>Methylococcales</taxon>
        <taxon>Methylococcaceae</taxon>
        <taxon>Methylococcus</taxon>
    </lineage>
</organism>
<dbReference type="KEGG" id="metu:GNH96_13010"/>
<dbReference type="AlphaFoldDB" id="A0A858QAR2"/>
<evidence type="ECO:0000313" key="1">
    <source>
        <dbReference type="EMBL" id="QJD30794.1"/>
    </source>
</evidence>
<accession>A0A858QAR2</accession>
<name>A0A858QAR2_9GAMM</name>